<proteinExistence type="predicted"/>
<evidence type="ECO:0000313" key="3">
    <source>
        <dbReference type="EMBL" id="KAL0578076.1"/>
    </source>
</evidence>
<protein>
    <recommendedName>
        <fullName evidence="2">DUF1996 domain-containing protein</fullName>
    </recommendedName>
</protein>
<feature type="domain" description="DUF1996" evidence="2">
    <location>
        <begin position="16"/>
        <end position="106"/>
    </location>
</feature>
<dbReference type="EMBL" id="JBAHYK010000120">
    <property type="protein sequence ID" value="KAL0578076.1"/>
    <property type="molecule type" value="Genomic_DNA"/>
</dbReference>
<name>A0ABR3FSA4_9AGAR</name>
<accession>A0ABR3FSA4</accession>
<feature type="compositionally biased region" description="Polar residues" evidence="1">
    <location>
        <begin position="325"/>
        <end position="335"/>
    </location>
</feature>
<evidence type="ECO:0000313" key="4">
    <source>
        <dbReference type="Proteomes" id="UP001465976"/>
    </source>
</evidence>
<evidence type="ECO:0000256" key="1">
    <source>
        <dbReference type="SAM" id="MobiDB-lite"/>
    </source>
</evidence>
<feature type="region of interest" description="Disordered" evidence="1">
    <location>
        <begin position="149"/>
        <end position="420"/>
    </location>
</feature>
<feature type="compositionally biased region" description="Basic and acidic residues" evidence="1">
    <location>
        <begin position="409"/>
        <end position="420"/>
    </location>
</feature>
<dbReference type="PANTHER" id="PTHR43662">
    <property type="match status" value="1"/>
</dbReference>
<organism evidence="3 4">
    <name type="scientific">Marasmius crinis-equi</name>
    <dbReference type="NCBI Taxonomy" id="585013"/>
    <lineage>
        <taxon>Eukaryota</taxon>
        <taxon>Fungi</taxon>
        <taxon>Dikarya</taxon>
        <taxon>Basidiomycota</taxon>
        <taxon>Agaricomycotina</taxon>
        <taxon>Agaricomycetes</taxon>
        <taxon>Agaricomycetidae</taxon>
        <taxon>Agaricales</taxon>
        <taxon>Marasmiineae</taxon>
        <taxon>Marasmiaceae</taxon>
        <taxon>Marasmius</taxon>
    </lineage>
</organism>
<feature type="compositionally biased region" description="Basic residues" evidence="1">
    <location>
        <begin position="389"/>
        <end position="408"/>
    </location>
</feature>
<comment type="caution">
    <text evidence="3">The sequence shown here is derived from an EMBL/GenBank/DDBJ whole genome shotgun (WGS) entry which is preliminary data.</text>
</comment>
<feature type="compositionally biased region" description="Low complexity" evidence="1">
    <location>
        <begin position="219"/>
        <end position="295"/>
    </location>
</feature>
<evidence type="ECO:0000259" key="2">
    <source>
        <dbReference type="Pfam" id="PF09362"/>
    </source>
</evidence>
<reference evidence="3 4" key="1">
    <citation type="submission" date="2024-02" db="EMBL/GenBank/DDBJ databases">
        <title>A draft genome for the cacao thread blight pathogen Marasmius crinis-equi.</title>
        <authorList>
            <person name="Cohen S.P."/>
            <person name="Baruah I.K."/>
            <person name="Amoako-Attah I."/>
            <person name="Bukari Y."/>
            <person name="Meinhardt L.W."/>
            <person name="Bailey B.A."/>
        </authorList>
    </citation>
    <scope>NUCLEOTIDE SEQUENCE [LARGE SCALE GENOMIC DNA]</scope>
    <source>
        <strain evidence="3 4">GH-76</strain>
    </source>
</reference>
<dbReference type="PANTHER" id="PTHR43662:SF3">
    <property type="entry name" value="DOMAIN PROTEIN, PUTATIVE (AFU_ORTHOLOGUE AFUA_6G11970)-RELATED"/>
    <property type="match status" value="1"/>
</dbReference>
<dbReference type="Pfam" id="PF09362">
    <property type="entry name" value="DUF1996"/>
    <property type="match status" value="1"/>
</dbReference>
<dbReference type="InterPro" id="IPR018535">
    <property type="entry name" value="DUF1996"/>
</dbReference>
<gene>
    <name evidence="3" type="ORF">V5O48_003894</name>
</gene>
<sequence>MSSRRKRARAESGLKSWNFPMCWDGKNTDSSDHKSHVAFPSEGPDKGDCTDPKFPVKLPRIFMEMYWSSPDFKDHLNDAMNPEQPFVFSNGDPTGYGYHGDFVNGWDRGVLQKVVDNCSCDPNGSLDCCAAKGIFTLAKDQHCRITKSIDEPTTGTLPKLPGNNPVQKEGKTATKFTDSSHPQLLSPVYVYRGDNPDKVGKPVSGSGGNSGNDQTAPPSSDGSNDGTQQGDSGSSTSPTSSTSTSSPTSGSNGTSGESQGSTDGSQQGGSEASAPPTSPTSTSSPSGTSGESQGSGASGNGQDGGTNQSSGSPAYPPAPGSQQGNSDNGDAQGSDGTEGAGGSDNHSSSPVTPPTSTSQDDNHSGVYTGGNASEGQTNSSQSGSTSKTCSRKKKRNTKKRSPRGRRHFHESAKRFDSQQF</sequence>
<feature type="compositionally biased region" description="Polar residues" evidence="1">
    <location>
        <begin position="174"/>
        <end position="183"/>
    </location>
</feature>
<feature type="compositionally biased region" description="Low complexity" evidence="1">
    <location>
        <begin position="347"/>
        <end position="358"/>
    </location>
</feature>
<feature type="region of interest" description="Disordered" evidence="1">
    <location>
        <begin position="28"/>
        <end position="50"/>
    </location>
</feature>
<feature type="compositionally biased region" description="Low complexity" evidence="1">
    <location>
        <begin position="373"/>
        <end position="388"/>
    </location>
</feature>
<dbReference type="Proteomes" id="UP001465976">
    <property type="component" value="Unassembled WGS sequence"/>
</dbReference>
<keyword evidence="4" id="KW-1185">Reference proteome</keyword>